<protein>
    <submittedName>
        <fullName evidence="1">Uncharacterized protein</fullName>
    </submittedName>
</protein>
<organism evidence="1 2">
    <name type="scientific">Clostridium botulinum (strain 657 / Type Ba4)</name>
    <dbReference type="NCBI Taxonomy" id="515621"/>
    <lineage>
        <taxon>Bacteria</taxon>
        <taxon>Bacillati</taxon>
        <taxon>Bacillota</taxon>
        <taxon>Clostridia</taxon>
        <taxon>Eubacteriales</taxon>
        <taxon>Clostridiaceae</taxon>
        <taxon>Clostridium</taxon>
    </lineage>
</organism>
<evidence type="ECO:0000313" key="1">
    <source>
        <dbReference type="EMBL" id="ACQ52258.1"/>
    </source>
</evidence>
<reference evidence="1 2" key="1">
    <citation type="journal article" date="2007" name="PLoS ONE">
        <title>Analysis of the neurotoxin complex genes in Clostridium botulinum A1-A4 and B1 strains: BoNT/A3, /Ba4 and /B1 clusters are located within plasmids.</title>
        <authorList>
            <person name="Smith T.J."/>
            <person name="Hill K.K."/>
            <person name="Foley B.T."/>
            <person name="Detter J.C."/>
            <person name="Munk A.C."/>
            <person name="Bruce D.C."/>
            <person name="Doggett N.A."/>
            <person name="Smith L.A."/>
            <person name="Marks J.D."/>
            <person name="Xie G."/>
            <person name="Brettin T.S."/>
        </authorList>
    </citation>
    <scope>NUCLEOTIDE SEQUENCE [LARGE SCALE GENOMIC DNA]</scope>
    <source>
        <strain evidence="2">657 / Type Ba4</strain>
    </source>
</reference>
<evidence type="ECO:0000313" key="2">
    <source>
        <dbReference type="Proteomes" id="UP000002333"/>
    </source>
</evidence>
<dbReference type="EMBL" id="CP001083">
    <property type="protein sequence ID" value="ACQ52258.1"/>
    <property type="molecule type" value="Genomic_DNA"/>
</dbReference>
<name>A0A3F2ZTW7_CLOB6</name>
<reference evidence="2" key="2">
    <citation type="submission" date="2008-05" db="EMBL/GenBank/DDBJ databases">
        <title>Genome sequence of Clostridium botulinum Ba4 strain 657.</title>
        <authorList>
            <person name="Shrivastava S."/>
            <person name="Brown J.L."/>
            <person name="Bruce D."/>
            <person name="Detter C."/>
            <person name="Munk C."/>
            <person name="Smith L.A."/>
            <person name="Smith T.J."/>
            <person name="Sutton G."/>
            <person name="Brettin T.S."/>
        </authorList>
    </citation>
    <scope>NUCLEOTIDE SEQUENCE [LARGE SCALE GENOMIC DNA]</scope>
    <source>
        <strain evidence="2">657 / Type Ba4</strain>
    </source>
</reference>
<dbReference type="AlphaFoldDB" id="A0A3F2ZTW7"/>
<gene>
    <name evidence="1" type="ordered locus">CLJ_B1105</name>
</gene>
<accession>A0A3F2ZTW7</accession>
<dbReference type="Proteomes" id="UP000002333">
    <property type="component" value="Chromosome"/>
</dbReference>
<proteinExistence type="predicted"/>
<sequence length="45" mass="5132">MKPNSHILLYVDLNLAYIGNLQCLSSSYRRGGIRIVSYGIKYNLN</sequence>
<dbReference type="KEGG" id="cbi:CLJ_B1105"/>